<dbReference type="PANTHER" id="PTHR37467:SF1">
    <property type="entry name" value="EXPORTED CALCIUM-BINDING GLYCOPROTEIN"/>
    <property type="match status" value="1"/>
</dbReference>
<reference evidence="6 7" key="1">
    <citation type="journal article" date="2014" name="PLoS Genet.">
        <title>Phylogenetically driven sequencing of extremely halophilic archaea reveals strategies for static and dynamic osmo-response.</title>
        <authorList>
            <person name="Becker E.A."/>
            <person name="Seitzer P.M."/>
            <person name="Tritt A."/>
            <person name="Larsen D."/>
            <person name="Krusor M."/>
            <person name="Yao A.I."/>
            <person name="Wu D."/>
            <person name="Madern D."/>
            <person name="Eisen J.A."/>
            <person name="Darling A.E."/>
            <person name="Facciotti M.T."/>
        </authorList>
    </citation>
    <scope>NUCLEOTIDE SEQUENCE [LARGE SCALE GENOMIC DNA]</scope>
    <source>
        <strain evidence="6 7">2-9-1</strain>
    </source>
</reference>
<evidence type="ECO:0000256" key="1">
    <source>
        <dbReference type="ARBA" id="ARBA00004613"/>
    </source>
</evidence>
<dbReference type="PATRIC" id="fig|797114.5.peg.3926"/>
<gene>
    <name evidence="6" type="ORF">C475_19438</name>
</gene>
<keyword evidence="2" id="KW-0964">Secreted</keyword>
<dbReference type="Gene3D" id="4.10.1080.10">
    <property type="entry name" value="TSP type-3 repeat"/>
    <property type="match status" value="1"/>
</dbReference>
<keyword evidence="3" id="KW-0732">Signal</keyword>
<dbReference type="eggNOG" id="arCOG07561">
    <property type="taxonomic scope" value="Archaea"/>
</dbReference>
<dbReference type="InterPro" id="IPR028974">
    <property type="entry name" value="TSP_type-3_rpt"/>
</dbReference>
<dbReference type="PANTHER" id="PTHR37467">
    <property type="entry name" value="EXPORTED CALCIUM-BINDING GLYCOPROTEIN-RELATED"/>
    <property type="match status" value="1"/>
</dbReference>
<feature type="compositionally biased region" description="Basic and acidic residues" evidence="5">
    <location>
        <begin position="42"/>
        <end position="60"/>
    </location>
</feature>
<evidence type="ECO:0000313" key="6">
    <source>
        <dbReference type="EMBL" id="ELZ20805.1"/>
    </source>
</evidence>
<keyword evidence="4" id="KW-0106">Calcium</keyword>
<feature type="compositionally biased region" description="Acidic residues" evidence="5">
    <location>
        <begin position="29"/>
        <end position="41"/>
    </location>
</feature>
<keyword evidence="7" id="KW-1185">Reference proteome</keyword>
<comment type="subcellular location">
    <subcellularLocation>
        <location evidence="1">Secreted</location>
    </subcellularLocation>
</comment>
<dbReference type="InterPro" id="IPR053180">
    <property type="entry name" value="Ca-binding_acidic-repeat"/>
</dbReference>
<dbReference type="AlphaFoldDB" id="M0CC41"/>
<dbReference type="Pfam" id="PF18884">
    <property type="entry name" value="TSP3_bac"/>
    <property type="match status" value="2"/>
</dbReference>
<feature type="non-terminal residue" evidence="6">
    <location>
        <position position="1"/>
    </location>
</feature>
<dbReference type="Proteomes" id="UP000011626">
    <property type="component" value="Unassembled WGS sequence"/>
</dbReference>
<evidence type="ECO:0000256" key="3">
    <source>
        <dbReference type="ARBA" id="ARBA00022729"/>
    </source>
</evidence>
<evidence type="ECO:0000313" key="7">
    <source>
        <dbReference type="Proteomes" id="UP000011626"/>
    </source>
</evidence>
<proteinExistence type="predicted"/>
<sequence>DSDNDGVVDSIENGTIPLGNGLTTTTDPNDPDTDGDGLSDGEELRLTQKNDAGYKIKSDPNDPDTDGDGLTDYQEIVVFDGLNPIDADTDNDGLDDGEDPQPLVPQSEASSSGDVDFVDASGEVAGNAIKGAVLGDAGVVYEVDGSKTLEYYGGWLTASIAPTVDVAADTRDCLVLNSDIGTNVLDCGGAVISAGGSIGTVVGTLTAPTGLGAALGAGSFAVDTAEDISDVATITARFVKYAPETATSVGRVLDQKIGSRFSAAFPQISSRLSPGIADDIRRGAQRGKLVKAGLDGDTARALEDVLPRVDATADEVAQLTTRIDGFDGLAGAEQRLVVRKVADRSNADQLTDAYNAKTLKQLSHADTGGSGDALSRASDAVVSGRVDDIATLADDLDPRTLDVVLDTGRIQEGATLLRRTDSGGDLLNAFDAETIDAFLSSTVGRSDDMREAITVAVYKAPGFDEMTPQVAQRYAKALKQLEDQKPDRLASLVNGDIASRVDNLRAGDTNNVKGGIYEVIADAEVLDPATITKVNDKGQLNGGADISGELTVFERGGSSSVQRFDSVSDSYEFDAVTDSNEVLVEMKSGNVEKQDVLRKLIRFRFFLSQSKDVPVEDIDSGIRFVVNSPADISDPVRQTIEANGGEVVFESVYKTGS</sequence>
<dbReference type="GO" id="GO:0005509">
    <property type="term" value="F:calcium ion binding"/>
    <property type="evidence" value="ECO:0007669"/>
    <property type="project" value="InterPro"/>
</dbReference>
<feature type="region of interest" description="Disordered" evidence="5">
    <location>
        <begin position="1"/>
        <end position="71"/>
    </location>
</feature>
<dbReference type="STRING" id="797114.C475_19438"/>
<comment type="caution">
    <text evidence="6">The sequence shown here is derived from an EMBL/GenBank/DDBJ whole genome shotgun (WGS) entry which is preliminary data.</text>
</comment>
<feature type="compositionally biased region" description="Low complexity" evidence="5">
    <location>
        <begin position="17"/>
        <end position="28"/>
    </location>
</feature>
<name>M0CC41_9EURY</name>
<feature type="region of interest" description="Disordered" evidence="5">
    <location>
        <begin position="84"/>
        <end position="115"/>
    </location>
</feature>
<organism evidence="6 7">
    <name type="scientific">Halosimplex carlsbadense 2-9-1</name>
    <dbReference type="NCBI Taxonomy" id="797114"/>
    <lineage>
        <taxon>Archaea</taxon>
        <taxon>Methanobacteriati</taxon>
        <taxon>Methanobacteriota</taxon>
        <taxon>Stenosarchaea group</taxon>
        <taxon>Halobacteria</taxon>
        <taxon>Halobacteriales</taxon>
        <taxon>Haloarculaceae</taxon>
        <taxon>Halosimplex</taxon>
    </lineage>
</organism>
<dbReference type="InterPro" id="IPR059100">
    <property type="entry name" value="TSP3_bac"/>
</dbReference>
<accession>M0CC41</accession>
<evidence type="ECO:0000256" key="5">
    <source>
        <dbReference type="SAM" id="MobiDB-lite"/>
    </source>
</evidence>
<feature type="compositionally biased region" description="Acidic residues" evidence="5">
    <location>
        <begin position="87"/>
        <end position="99"/>
    </location>
</feature>
<evidence type="ECO:0000256" key="4">
    <source>
        <dbReference type="ARBA" id="ARBA00022837"/>
    </source>
</evidence>
<evidence type="ECO:0000256" key="2">
    <source>
        <dbReference type="ARBA" id="ARBA00022525"/>
    </source>
</evidence>
<dbReference type="EMBL" id="AOIU01000044">
    <property type="protein sequence ID" value="ELZ20805.1"/>
    <property type="molecule type" value="Genomic_DNA"/>
</dbReference>
<protein>
    <submittedName>
        <fullName evidence="6">von Willebrand factor type A</fullName>
    </submittedName>
</protein>